<keyword evidence="1" id="KW-0328">Glycosyltransferase</keyword>
<dbReference type="Gene3D" id="3.40.50.2000">
    <property type="entry name" value="Glycogen Phosphorylase B"/>
    <property type="match status" value="2"/>
</dbReference>
<evidence type="ECO:0000256" key="2">
    <source>
        <dbReference type="ARBA" id="ARBA00022679"/>
    </source>
</evidence>
<dbReference type="CDD" id="cd03801">
    <property type="entry name" value="GT4_PimA-like"/>
    <property type="match status" value="1"/>
</dbReference>
<dbReference type="Pfam" id="PF13439">
    <property type="entry name" value="Glyco_transf_4"/>
    <property type="match status" value="1"/>
</dbReference>
<reference evidence="4 5" key="1">
    <citation type="submission" date="2021-01" db="EMBL/GenBank/DDBJ databases">
        <title>Sequencing the genomes of 1000 actinobacteria strains.</title>
        <authorList>
            <person name="Klenk H.-P."/>
        </authorList>
    </citation>
    <scope>NUCLEOTIDE SEQUENCE [LARGE SCALE GENOMIC DNA]</scope>
    <source>
        <strain evidence="4 5">DSM 18662</strain>
    </source>
</reference>
<proteinExistence type="predicted"/>
<dbReference type="RefSeq" id="WP_204917029.1">
    <property type="nucleotide sequence ID" value="NZ_BAAAQP010000008.1"/>
</dbReference>
<keyword evidence="2" id="KW-0808">Transferase</keyword>
<dbReference type="InterPro" id="IPR050194">
    <property type="entry name" value="Glycosyltransferase_grp1"/>
</dbReference>
<dbReference type="Pfam" id="PF13692">
    <property type="entry name" value="Glyco_trans_1_4"/>
    <property type="match status" value="1"/>
</dbReference>
<dbReference type="PANTHER" id="PTHR45947:SF3">
    <property type="entry name" value="SULFOQUINOVOSYL TRANSFERASE SQD2"/>
    <property type="match status" value="1"/>
</dbReference>
<accession>A0ABS2RKM9</accession>
<dbReference type="PANTHER" id="PTHR45947">
    <property type="entry name" value="SULFOQUINOVOSYL TRANSFERASE SQD2"/>
    <property type="match status" value="1"/>
</dbReference>
<evidence type="ECO:0000313" key="5">
    <source>
        <dbReference type="Proteomes" id="UP000704762"/>
    </source>
</evidence>
<evidence type="ECO:0000256" key="1">
    <source>
        <dbReference type="ARBA" id="ARBA00022676"/>
    </source>
</evidence>
<dbReference type="InterPro" id="IPR028098">
    <property type="entry name" value="Glyco_trans_4-like_N"/>
</dbReference>
<dbReference type="EMBL" id="JAFBCF010000001">
    <property type="protein sequence ID" value="MBM7798499.1"/>
    <property type="molecule type" value="Genomic_DNA"/>
</dbReference>
<feature type="domain" description="Glycosyltransferase subfamily 4-like N-terminal" evidence="3">
    <location>
        <begin position="14"/>
        <end position="128"/>
    </location>
</feature>
<protein>
    <submittedName>
        <fullName evidence="4">Glycosyltransferase involved in cell wall biosynthesis</fullName>
    </submittedName>
</protein>
<sequence>MRILLVTHEASRTGAPRIALLAVKSLIDQGHEVNVISRAPGPLLAEFEQVAPTSIEFLGRVRRRLWRMNRFRRLAWIVDSALVVVTIFRHRPDLVYVNSSSAAIYLVATRWLGRTALLHVHESGPLTQDFLEAAHVPVTLPEVLLIACSPSVHTALCELSGRSATSVAMLPSVPADSDVIRLSNEIPDRTYFDEELVVGCCGTVEYRKGADLWVEVSDKVRQALPSSRIRFVWVGDIVQPVSSEVQNWDVEFLGPSPNPYAHMRRFDVATLTSRDDPFPLVVLEAMLVGTPVVAFGVGSVAEQVGETGLVVPPGDTDAFASAVVRLLSDDQERERLGRAARARVMDHYSTCAFATTLADVVEPISCMTRR</sequence>
<dbReference type="SUPFAM" id="SSF53756">
    <property type="entry name" value="UDP-Glycosyltransferase/glycogen phosphorylase"/>
    <property type="match status" value="1"/>
</dbReference>
<keyword evidence="5" id="KW-1185">Reference proteome</keyword>
<evidence type="ECO:0000313" key="4">
    <source>
        <dbReference type="EMBL" id="MBM7798499.1"/>
    </source>
</evidence>
<dbReference type="Proteomes" id="UP000704762">
    <property type="component" value="Unassembled WGS sequence"/>
</dbReference>
<name>A0ABS2RKM9_9ACTN</name>
<gene>
    <name evidence="4" type="ORF">JOE57_001420</name>
</gene>
<organism evidence="4 5">
    <name type="scientific">Microlunatus panaciterrae</name>
    <dbReference type="NCBI Taxonomy" id="400768"/>
    <lineage>
        <taxon>Bacteria</taxon>
        <taxon>Bacillati</taxon>
        <taxon>Actinomycetota</taxon>
        <taxon>Actinomycetes</taxon>
        <taxon>Propionibacteriales</taxon>
        <taxon>Propionibacteriaceae</taxon>
        <taxon>Microlunatus</taxon>
    </lineage>
</organism>
<comment type="caution">
    <text evidence="4">The sequence shown here is derived from an EMBL/GenBank/DDBJ whole genome shotgun (WGS) entry which is preliminary data.</text>
</comment>
<evidence type="ECO:0000259" key="3">
    <source>
        <dbReference type="Pfam" id="PF13439"/>
    </source>
</evidence>